<evidence type="ECO:0000313" key="2">
    <source>
        <dbReference type="Proteomes" id="UP001361570"/>
    </source>
</evidence>
<evidence type="ECO:0000313" key="1">
    <source>
        <dbReference type="EMBL" id="MEI4270584.1"/>
    </source>
</evidence>
<organism evidence="1 2">
    <name type="scientific">Klenkia sesuvii</name>
    <dbReference type="NCBI Taxonomy" id="3103137"/>
    <lineage>
        <taxon>Bacteria</taxon>
        <taxon>Bacillati</taxon>
        <taxon>Actinomycetota</taxon>
        <taxon>Actinomycetes</taxon>
        <taxon>Geodermatophilales</taxon>
        <taxon>Geodermatophilaceae</taxon>
        <taxon>Klenkia</taxon>
    </lineage>
</organism>
<name>A0ABU8DP04_9ACTN</name>
<protein>
    <submittedName>
        <fullName evidence="1">Uncharacterized protein</fullName>
    </submittedName>
</protein>
<sequence>MKRSRPSSRGLAMEAARRAADIALERCLADLRSTIGADRGLVVFRLQRGGDALGLAGVDVAVDGRVQVLTPVGERLADWTALYGDLLEAVGRWTGTLCPEGLVVALEPRSADVVGYPGEHCDHWDGGPELAVEYPAPDPFAAFEEPPYPQCCAGHRVHAALEALGAPVPSVRGDFDCDDPED</sequence>
<dbReference type="RefSeq" id="WP_336402729.1">
    <property type="nucleotide sequence ID" value="NZ_JBAPLU010000002.1"/>
</dbReference>
<reference evidence="1 2" key="1">
    <citation type="submission" date="2024-03" db="EMBL/GenBank/DDBJ databases">
        <title>Draft genome sequence of Klenkia sp. LSe6-5.</title>
        <authorList>
            <person name="Duangmal K."/>
            <person name="Chantavorakit T."/>
        </authorList>
    </citation>
    <scope>NUCLEOTIDE SEQUENCE [LARGE SCALE GENOMIC DNA]</scope>
    <source>
        <strain evidence="1 2">LSe6-5</strain>
    </source>
</reference>
<gene>
    <name evidence="1" type="ORF">TEK04_02510</name>
</gene>
<dbReference type="EMBL" id="JBAPLU010000002">
    <property type="protein sequence ID" value="MEI4270584.1"/>
    <property type="molecule type" value="Genomic_DNA"/>
</dbReference>
<proteinExistence type="predicted"/>
<dbReference type="Proteomes" id="UP001361570">
    <property type="component" value="Unassembled WGS sequence"/>
</dbReference>
<comment type="caution">
    <text evidence="1">The sequence shown here is derived from an EMBL/GenBank/DDBJ whole genome shotgun (WGS) entry which is preliminary data.</text>
</comment>
<accession>A0ABU8DP04</accession>
<keyword evidence="2" id="KW-1185">Reference proteome</keyword>